<protein>
    <submittedName>
        <fullName evidence="1">Cyclohydrolase</fullName>
    </submittedName>
</protein>
<evidence type="ECO:0000313" key="1">
    <source>
        <dbReference type="EMBL" id="GAC96066.1"/>
    </source>
</evidence>
<keyword evidence="1" id="KW-0378">Hydrolase</keyword>
<dbReference type="HOGENOM" id="CLU_2347623_0_0_1"/>
<dbReference type="RefSeq" id="XP_012189653.1">
    <property type="nucleotide sequence ID" value="XM_012334263.1"/>
</dbReference>
<evidence type="ECO:0000313" key="2">
    <source>
        <dbReference type="Proteomes" id="UP000014071"/>
    </source>
</evidence>
<dbReference type="GO" id="GO:0016787">
    <property type="term" value="F:hydrolase activity"/>
    <property type="evidence" value="ECO:0007669"/>
    <property type="project" value="UniProtKB-KW"/>
</dbReference>
<dbReference type="GeneID" id="24108932"/>
<gene>
    <name evidence="1" type="ORF">PHSY_003645</name>
</gene>
<sequence>MCVMVVVVVVDNDGGKERLAKAGKKVHSYAGASCQFGVGLLNSDFRTFSIVRLAKTAFARFRPPRDCDGSIPSRSLLETQAPDMHGDLFHNWYEDEC</sequence>
<accession>R9P3X8</accession>
<proteinExistence type="predicted"/>
<dbReference type="AlphaFoldDB" id="R9P3X8"/>
<keyword evidence="2" id="KW-1185">Reference proteome</keyword>
<dbReference type="EMBL" id="DF238800">
    <property type="protein sequence ID" value="GAC96066.1"/>
    <property type="molecule type" value="Genomic_DNA"/>
</dbReference>
<reference evidence="2" key="1">
    <citation type="journal article" date="2013" name="Genome Announc.">
        <title>Draft genome sequence of the basidiomycetous yeast-like fungus Pseudozyma hubeiensis SY62, which produces an abundant amount of the biosurfactant mannosylerythritol lipids.</title>
        <authorList>
            <person name="Konishi M."/>
            <person name="Hatada Y."/>
            <person name="Horiuchi J."/>
        </authorList>
    </citation>
    <scope>NUCLEOTIDE SEQUENCE [LARGE SCALE GENOMIC DNA]</scope>
    <source>
        <strain evidence="2">SY62</strain>
    </source>
</reference>
<dbReference type="Proteomes" id="UP000014071">
    <property type="component" value="Unassembled WGS sequence"/>
</dbReference>
<name>R9P3X8_PSEHS</name>
<organism evidence="1 2">
    <name type="scientific">Pseudozyma hubeiensis (strain SY62)</name>
    <name type="common">Yeast</name>
    <dbReference type="NCBI Taxonomy" id="1305764"/>
    <lineage>
        <taxon>Eukaryota</taxon>
        <taxon>Fungi</taxon>
        <taxon>Dikarya</taxon>
        <taxon>Basidiomycota</taxon>
        <taxon>Ustilaginomycotina</taxon>
        <taxon>Ustilaginomycetes</taxon>
        <taxon>Ustilaginales</taxon>
        <taxon>Ustilaginaceae</taxon>
        <taxon>Pseudozyma</taxon>
    </lineage>
</organism>